<dbReference type="AlphaFoldDB" id="A0A930E1G9"/>
<evidence type="ECO:0000313" key="2">
    <source>
        <dbReference type="Proteomes" id="UP000780721"/>
    </source>
</evidence>
<reference evidence="1" key="1">
    <citation type="submission" date="2020-04" db="EMBL/GenBank/DDBJ databases">
        <title>Deep metagenomics examines the oral microbiome during advanced dental caries in children, revealing novel taxa and co-occurrences with host molecules.</title>
        <authorList>
            <person name="Baker J.L."/>
            <person name="Morton J.T."/>
            <person name="Dinis M."/>
            <person name="Alvarez R."/>
            <person name="Tran N.C."/>
            <person name="Knight R."/>
            <person name="Edlund A."/>
        </authorList>
    </citation>
    <scope>NUCLEOTIDE SEQUENCE</scope>
    <source>
        <strain evidence="1">JCVI_48_bin.5</strain>
    </source>
</reference>
<dbReference type="GO" id="GO:0006355">
    <property type="term" value="P:regulation of DNA-templated transcription"/>
    <property type="evidence" value="ECO:0007669"/>
    <property type="project" value="InterPro"/>
</dbReference>
<gene>
    <name evidence="1" type="ORF">HXM91_07485</name>
</gene>
<organism evidence="1 2">
    <name type="scientific">Oribacterium sinus</name>
    <dbReference type="NCBI Taxonomy" id="237576"/>
    <lineage>
        <taxon>Bacteria</taxon>
        <taxon>Bacillati</taxon>
        <taxon>Bacillota</taxon>
        <taxon>Clostridia</taxon>
        <taxon>Lachnospirales</taxon>
        <taxon>Lachnospiraceae</taxon>
        <taxon>Oribacterium</taxon>
    </lineage>
</organism>
<sequence length="87" mass="10128">MATITVRINDEDKKVLDQVVEDMGLNYSTFYSIYTKKVLRERRIPFEVSASVDPFYSDSNIRSLKKSIKELREGKGKVHELIEVDDE</sequence>
<evidence type="ECO:0000313" key="1">
    <source>
        <dbReference type="EMBL" id="MBF1305674.1"/>
    </source>
</evidence>
<dbReference type="InterPro" id="IPR013321">
    <property type="entry name" value="Arc_rbn_hlx_hlx"/>
</dbReference>
<accession>A0A930E1G9</accession>
<dbReference type="RefSeq" id="WP_314966271.1">
    <property type="nucleotide sequence ID" value="NZ_CAUTEG010000055.1"/>
</dbReference>
<proteinExistence type="predicted"/>
<dbReference type="Proteomes" id="UP000780721">
    <property type="component" value="Unassembled WGS sequence"/>
</dbReference>
<name>A0A930E1G9_9FIRM</name>
<protein>
    <submittedName>
        <fullName evidence="1">Type II toxin-antitoxin system RelB/DinJ family antitoxin</fullName>
    </submittedName>
</protein>
<dbReference type="InterPro" id="IPR007337">
    <property type="entry name" value="RelB/DinJ"/>
</dbReference>
<dbReference type="Gene3D" id="1.10.1220.10">
    <property type="entry name" value="Met repressor-like"/>
    <property type="match status" value="1"/>
</dbReference>
<dbReference type="EMBL" id="JABZRB010000230">
    <property type="protein sequence ID" value="MBF1305674.1"/>
    <property type="molecule type" value="Genomic_DNA"/>
</dbReference>
<dbReference type="Pfam" id="PF04221">
    <property type="entry name" value="RelB"/>
    <property type="match status" value="1"/>
</dbReference>
<comment type="caution">
    <text evidence="1">The sequence shown here is derived from an EMBL/GenBank/DDBJ whole genome shotgun (WGS) entry which is preliminary data.</text>
</comment>